<feature type="domain" description="HTH marR-type" evidence="2">
    <location>
        <begin position="11"/>
        <end position="146"/>
    </location>
</feature>
<dbReference type="PANTHER" id="PTHR13947">
    <property type="entry name" value="GNAT FAMILY N-ACETYLTRANSFERASE"/>
    <property type="match status" value="1"/>
</dbReference>
<keyword evidence="4" id="KW-0012">Acyltransferase</keyword>
<dbReference type="EMBL" id="CP003563">
    <property type="protein sequence ID" value="AFL50213.1"/>
    <property type="molecule type" value="Genomic_DNA"/>
</dbReference>
<reference evidence="4 5" key="1">
    <citation type="journal article" date="2012" name="J. Bacteriol.">
        <title>Complete genome sequence of the broad-host-range strain Sinorhizobium fredii USDA257.</title>
        <authorList>
            <person name="Schuldes J."/>
            <person name="Rodriguez Orbegoso M."/>
            <person name="Schmeisser C."/>
            <person name="Krishnan H.B."/>
            <person name="Daniel R."/>
            <person name="Streit W.R."/>
        </authorList>
    </citation>
    <scope>NUCLEOTIDE SEQUENCE [LARGE SCALE GENOMIC DNA]</scope>
    <source>
        <strain evidence="4 5">USDA 257</strain>
    </source>
</reference>
<dbReference type="InterPro" id="IPR050769">
    <property type="entry name" value="NAT_camello-type"/>
</dbReference>
<feature type="domain" description="N-acetyltransferase" evidence="3">
    <location>
        <begin position="156"/>
        <end position="314"/>
    </location>
</feature>
<evidence type="ECO:0000259" key="3">
    <source>
        <dbReference type="PROSITE" id="PS51186"/>
    </source>
</evidence>
<organism evidence="4 5">
    <name type="scientific">Sinorhizobium fredii (strain USDA 257)</name>
    <dbReference type="NCBI Taxonomy" id="1185652"/>
    <lineage>
        <taxon>Bacteria</taxon>
        <taxon>Pseudomonadati</taxon>
        <taxon>Pseudomonadota</taxon>
        <taxon>Alphaproteobacteria</taxon>
        <taxon>Hyphomicrobiales</taxon>
        <taxon>Rhizobiaceae</taxon>
        <taxon>Sinorhizobium/Ensifer group</taxon>
        <taxon>Sinorhizobium</taxon>
    </lineage>
</organism>
<dbReference type="SUPFAM" id="SSF55729">
    <property type="entry name" value="Acyl-CoA N-acyltransferases (Nat)"/>
    <property type="match status" value="1"/>
</dbReference>
<dbReference type="GO" id="GO:0008080">
    <property type="term" value="F:N-acetyltransferase activity"/>
    <property type="evidence" value="ECO:0007669"/>
    <property type="project" value="InterPro"/>
</dbReference>
<evidence type="ECO:0000313" key="5">
    <source>
        <dbReference type="Proteomes" id="UP000006180"/>
    </source>
</evidence>
<keyword evidence="4" id="KW-0238">DNA-binding</keyword>
<dbReference type="GO" id="GO:0003677">
    <property type="term" value="F:DNA binding"/>
    <property type="evidence" value="ECO:0007669"/>
    <property type="project" value="UniProtKB-KW"/>
</dbReference>
<dbReference type="CDD" id="cd04301">
    <property type="entry name" value="NAT_SF"/>
    <property type="match status" value="1"/>
</dbReference>
<dbReference type="PROSITE" id="PS51186">
    <property type="entry name" value="GNAT"/>
    <property type="match status" value="1"/>
</dbReference>
<dbReference type="eggNOG" id="COG0456">
    <property type="taxonomic scope" value="Bacteria"/>
</dbReference>
<dbReference type="PATRIC" id="fig|1185652.3.peg.1688"/>
<name>I3X2V7_SINF2</name>
<dbReference type="InterPro" id="IPR036388">
    <property type="entry name" value="WH-like_DNA-bd_sf"/>
</dbReference>
<dbReference type="EC" id="2.3.1.-" evidence="4"/>
<proteinExistence type="predicted"/>
<dbReference type="AlphaFoldDB" id="I3X2V7"/>
<evidence type="ECO:0000313" key="4">
    <source>
        <dbReference type="EMBL" id="AFL50213.1"/>
    </source>
</evidence>
<dbReference type="HOGENOM" id="CLU_065219_0_0_5"/>
<sequence>MRCSPMSVPNHDQDVAALRAFNRLYTRRLGLLNAHLDKSPFTLTEARILYELAHRTDPTAAEITRALDLDRAQLSRTLKRFAEKGLIETCEHPLGGRGRPLSLTSAGRNAFAALEANTRDAIGTLLDTLPPSKRSSLLSATRTIGQVFEDSPISGIVLRDLKPGDLGWIIHRQAILYAEEYGWTRDYEALVARILADFVQSFDKTHEAAWIAEIDGRIVGSIFLVRGDKPGMGKLRLLYVEPDTRGAGVGAMLVNACIERARAVGYERLVLWTNSVLVAARRLYERAGFKLIDETPHHSFGHDLVGQTWSLDLK</sequence>
<gene>
    <name evidence="4" type="primary">ybfA</name>
    <name evidence="4" type="ORF">USDA257_c16240</name>
</gene>
<evidence type="ECO:0000256" key="1">
    <source>
        <dbReference type="ARBA" id="ARBA00022679"/>
    </source>
</evidence>
<dbReference type="InterPro" id="IPR036390">
    <property type="entry name" value="WH_DNA-bd_sf"/>
</dbReference>
<dbReference type="SUPFAM" id="SSF46785">
    <property type="entry name" value="Winged helix' DNA-binding domain"/>
    <property type="match status" value="1"/>
</dbReference>
<dbReference type="KEGG" id="sfd:USDA257_c16240"/>
<evidence type="ECO:0000259" key="2">
    <source>
        <dbReference type="PROSITE" id="PS50995"/>
    </source>
</evidence>
<dbReference type="PROSITE" id="PS50995">
    <property type="entry name" value="HTH_MARR_2"/>
    <property type="match status" value="1"/>
</dbReference>
<dbReference type="PANTHER" id="PTHR13947:SF37">
    <property type="entry name" value="LD18367P"/>
    <property type="match status" value="1"/>
</dbReference>
<keyword evidence="1 4" id="KW-0808">Transferase</keyword>
<accession>I3X2V7</accession>
<dbReference type="InterPro" id="IPR000182">
    <property type="entry name" value="GNAT_dom"/>
</dbReference>
<dbReference type="Gene3D" id="1.10.10.10">
    <property type="entry name" value="Winged helix-like DNA-binding domain superfamily/Winged helix DNA-binding domain"/>
    <property type="match status" value="1"/>
</dbReference>
<dbReference type="Gene3D" id="3.40.630.30">
    <property type="match status" value="1"/>
</dbReference>
<dbReference type="STRING" id="1185652.USDA257_c16240"/>
<dbReference type="Pfam" id="PF00583">
    <property type="entry name" value="Acetyltransf_1"/>
    <property type="match status" value="1"/>
</dbReference>
<dbReference type="GO" id="GO:0003700">
    <property type="term" value="F:DNA-binding transcription factor activity"/>
    <property type="evidence" value="ECO:0007669"/>
    <property type="project" value="InterPro"/>
</dbReference>
<dbReference type="SMART" id="SM00347">
    <property type="entry name" value="HTH_MARR"/>
    <property type="match status" value="1"/>
</dbReference>
<dbReference type="Pfam" id="PF12802">
    <property type="entry name" value="MarR_2"/>
    <property type="match status" value="1"/>
</dbReference>
<dbReference type="InterPro" id="IPR000835">
    <property type="entry name" value="HTH_MarR-typ"/>
</dbReference>
<dbReference type="eggNOG" id="COG1846">
    <property type="taxonomic scope" value="Bacteria"/>
</dbReference>
<dbReference type="InterPro" id="IPR016181">
    <property type="entry name" value="Acyl_CoA_acyltransferase"/>
</dbReference>
<protein>
    <submittedName>
        <fullName evidence="4">Putative HTH-type DNA-binding domain-containing acetyltransferase YbfA</fullName>
        <ecNumber evidence="4">2.3.1.-</ecNumber>
    </submittedName>
</protein>
<dbReference type="Proteomes" id="UP000006180">
    <property type="component" value="Chromosome"/>
</dbReference>